<evidence type="ECO:0000313" key="1">
    <source>
        <dbReference type="EMBL" id="MCI87804.1"/>
    </source>
</evidence>
<organism evidence="1 2">
    <name type="scientific">Trifolium medium</name>
    <dbReference type="NCBI Taxonomy" id="97028"/>
    <lineage>
        <taxon>Eukaryota</taxon>
        <taxon>Viridiplantae</taxon>
        <taxon>Streptophyta</taxon>
        <taxon>Embryophyta</taxon>
        <taxon>Tracheophyta</taxon>
        <taxon>Spermatophyta</taxon>
        <taxon>Magnoliopsida</taxon>
        <taxon>eudicotyledons</taxon>
        <taxon>Gunneridae</taxon>
        <taxon>Pentapetalae</taxon>
        <taxon>rosids</taxon>
        <taxon>fabids</taxon>
        <taxon>Fabales</taxon>
        <taxon>Fabaceae</taxon>
        <taxon>Papilionoideae</taxon>
        <taxon>50 kb inversion clade</taxon>
        <taxon>NPAAA clade</taxon>
        <taxon>Hologalegina</taxon>
        <taxon>IRL clade</taxon>
        <taxon>Trifolieae</taxon>
        <taxon>Trifolium</taxon>
    </lineage>
</organism>
<protein>
    <submittedName>
        <fullName evidence="1">Uncharacterized protein</fullName>
    </submittedName>
</protein>
<proteinExistence type="predicted"/>
<sequence length="40" mass="4253">MDQKLPNFVPTLTPEMVQQMIVSAFSALGLSGKAFSPSSP</sequence>
<feature type="non-terminal residue" evidence="1">
    <location>
        <position position="40"/>
    </location>
</feature>
<evidence type="ECO:0000313" key="2">
    <source>
        <dbReference type="Proteomes" id="UP000265520"/>
    </source>
</evidence>
<dbReference type="Proteomes" id="UP000265520">
    <property type="component" value="Unassembled WGS sequence"/>
</dbReference>
<name>A0A392VHD0_9FABA</name>
<reference evidence="1 2" key="1">
    <citation type="journal article" date="2018" name="Front. Plant Sci.">
        <title>Red Clover (Trifolium pratense) and Zigzag Clover (T. medium) - A Picture of Genomic Similarities and Differences.</title>
        <authorList>
            <person name="Dluhosova J."/>
            <person name="Istvanek J."/>
            <person name="Nedelnik J."/>
            <person name="Repkova J."/>
        </authorList>
    </citation>
    <scope>NUCLEOTIDE SEQUENCE [LARGE SCALE GENOMIC DNA]</scope>
    <source>
        <strain evidence="2">cv. 10/8</strain>
        <tissue evidence="1">Leaf</tissue>
    </source>
</reference>
<dbReference type="EMBL" id="LXQA011175870">
    <property type="protein sequence ID" value="MCI87804.1"/>
    <property type="molecule type" value="Genomic_DNA"/>
</dbReference>
<comment type="caution">
    <text evidence="1">The sequence shown here is derived from an EMBL/GenBank/DDBJ whole genome shotgun (WGS) entry which is preliminary data.</text>
</comment>
<accession>A0A392VHD0</accession>
<dbReference type="AlphaFoldDB" id="A0A392VHD0"/>
<keyword evidence="2" id="KW-1185">Reference proteome</keyword>